<gene>
    <name evidence="4" type="ORF">AKO1_005534</name>
</gene>
<keyword evidence="5" id="KW-1185">Reference proteome</keyword>
<feature type="compositionally biased region" description="Pro residues" evidence="1">
    <location>
        <begin position="360"/>
        <end position="370"/>
    </location>
</feature>
<sequence>MNKGLLLVLLGLVTLSHAVPLFIGNKNIATYLPSWIDNYALNRTVSPPLINILINIPTYISVVSLSFIKPETNYSGNGDLSNTGFKFPSSITAVSIKNSIVALKRRSPNVKVLISIGGGSYGFVRSTATNFWPYANFTAINLLLRDTGADGLDLDYEPFHDALDIRNCDRSVVNGVCATDADLISLIKNARGNLTSDKYLTAAAWNTGAFNSDKYPASQFRAGRNVGMWVNPLRQAGYMIDALFIMSYDVNLATYNWTAAMNGFKYLSPTSSVLLGAENGETDINSTLSFASYSASNNGSGMFTWAYLQYDNNNPSNMQLMDAIYSLYNPVASTLTSTVTSTPIPTPTSTDTPTLTPTPTDTPSPTPSATPIPTLTPTSTSFATRTFTSAPTPTSTPTLTPTMIQATTMLPTSSSSPTPSVTSIYTKTNDATPTVTSVSTIRTTPNVTAITTVNVKSGSSKTTSSLLILCLAIVLFV</sequence>
<protein>
    <recommendedName>
        <fullName evidence="3">GH18 domain-containing protein</fullName>
    </recommendedName>
</protein>
<dbReference type="PROSITE" id="PS51910">
    <property type="entry name" value="GH18_2"/>
    <property type="match status" value="1"/>
</dbReference>
<dbReference type="InterPro" id="IPR017853">
    <property type="entry name" value="GH"/>
</dbReference>
<evidence type="ECO:0000259" key="3">
    <source>
        <dbReference type="PROSITE" id="PS51910"/>
    </source>
</evidence>
<evidence type="ECO:0000313" key="5">
    <source>
        <dbReference type="Proteomes" id="UP001431209"/>
    </source>
</evidence>
<dbReference type="Gene3D" id="3.20.20.80">
    <property type="entry name" value="Glycosidases"/>
    <property type="match status" value="1"/>
</dbReference>
<evidence type="ECO:0000313" key="4">
    <source>
        <dbReference type="EMBL" id="KAL0477622.1"/>
    </source>
</evidence>
<feature type="chain" id="PRO_5043733146" description="GH18 domain-containing protein" evidence="2">
    <location>
        <begin position="19"/>
        <end position="477"/>
    </location>
</feature>
<feature type="domain" description="GH18" evidence="3">
    <location>
        <begin position="26"/>
        <end position="327"/>
    </location>
</feature>
<proteinExistence type="predicted"/>
<evidence type="ECO:0000256" key="1">
    <source>
        <dbReference type="SAM" id="MobiDB-lite"/>
    </source>
</evidence>
<feature type="region of interest" description="Disordered" evidence="1">
    <location>
        <begin position="338"/>
        <end position="400"/>
    </location>
</feature>
<evidence type="ECO:0000256" key="2">
    <source>
        <dbReference type="SAM" id="SignalP"/>
    </source>
</evidence>
<feature type="compositionally biased region" description="Low complexity" evidence="1">
    <location>
        <begin position="371"/>
        <end position="400"/>
    </location>
</feature>
<dbReference type="AlphaFoldDB" id="A0AAW2YNE3"/>
<dbReference type="EMBL" id="JAOPGA020000204">
    <property type="protein sequence ID" value="KAL0477622.1"/>
    <property type="molecule type" value="Genomic_DNA"/>
</dbReference>
<name>A0AAW2YNE3_9EUKA</name>
<comment type="caution">
    <text evidence="4">The sequence shown here is derived from an EMBL/GenBank/DDBJ whole genome shotgun (WGS) entry which is preliminary data.</text>
</comment>
<feature type="compositionally biased region" description="Low complexity" evidence="1">
    <location>
        <begin position="338"/>
        <end position="359"/>
    </location>
</feature>
<dbReference type="Pfam" id="PF00704">
    <property type="entry name" value="Glyco_hydro_18"/>
    <property type="match status" value="1"/>
</dbReference>
<accession>A0AAW2YNE3</accession>
<reference evidence="4 5" key="1">
    <citation type="submission" date="2024-03" db="EMBL/GenBank/DDBJ databases">
        <title>The Acrasis kona genome and developmental transcriptomes reveal deep origins of eukaryotic multicellular pathways.</title>
        <authorList>
            <person name="Sheikh S."/>
            <person name="Fu C.-J."/>
            <person name="Brown M.W."/>
            <person name="Baldauf S.L."/>
        </authorList>
    </citation>
    <scope>NUCLEOTIDE SEQUENCE [LARGE SCALE GENOMIC DNA]</scope>
    <source>
        <strain evidence="4 5">ATCC MYA-3509</strain>
    </source>
</reference>
<feature type="signal peptide" evidence="2">
    <location>
        <begin position="1"/>
        <end position="18"/>
    </location>
</feature>
<dbReference type="SUPFAM" id="SSF51445">
    <property type="entry name" value="(Trans)glycosidases"/>
    <property type="match status" value="1"/>
</dbReference>
<dbReference type="GO" id="GO:0005975">
    <property type="term" value="P:carbohydrate metabolic process"/>
    <property type="evidence" value="ECO:0007669"/>
    <property type="project" value="InterPro"/>
</dbReference>
<dbReference type="Proteomes" id="UP001431209">
    <property type="component" value="Unassembled WGS sequence"/>
</dbReference>
<keyword evidence="2" id="KW-0732">Signal</keyword>
<organism evidence="4 5">
    <name type="scientific">Acrasis kona</name>
    <dbReference type="NCBI Taxonomy" id="1008807"/>
    <lineage>
        <taxon>Eukaryota</taxon>
        <taxon>Discoba</taxon>
        <taxon>Heterolobosea</taxon>
        <taxon>Tetramitia</taxon>
        <taxon>Eutetramitia</taxon>
        <taxon>Acrasidae</taxon>
        <taxon>Acrasis</taxon>
    </lineage>
</organism>
<dbReference type="InterPro" id="IPR001223">
    <property type="entry name" value="Glyco_hydro18_cat"/>
</dbReference>